<sequence>MATTKAKATAVADWISPNIHLRQESLLKHSPYAEQLRRVGLDLFNENSKLVGRVKALEGALEEEKASVRLLKAVRDAGRQRERERERNGDGGGLGGKRKASLGVFVPAKRREVVMPEGERSERSEQV</sequence>
<name>A0AAV9JLI5_9PEZI</name>
<feature type="region of interest" description="Disordered" evidence="1">
    <location>
        <begin position="75"/>
        <end position="103"/>
    </location>
</feature>
<gene>
    <name evidence="2" type="ORF">LTR36_002703</name>
</gene>
<evidence type="ECO:0000313" key="3">
    <source>
        <dbReference type="Proteomes" id="UP001324427"/>
    </source>
</evidence>
<evidence type="ECO:0000313" key="2">
    <source>
        <dbReference type="EMBL" id="KAK4545749.1"/>
    </source>
</evidence>
<dbReference type="AlphaFoldDB" id="A0AAV9JLI5"/>
<comment type="caution">
    <text evidence="2">The sequence shown here is derived from an EMBL/GenBank/DDBJ whole genome shotgun (WGS) entry which is preliminary data.</text>
</comment>
<feature type="compositionally biased region" description="Basic and acidic residues" evidence="1">
    <location>
        <begin position="75"/>
        <end position="89"/>
    </location>
</feature>
<dbReference type="Proteomes" id="UP001324427">
    <property type="component" value="Unassembled WGS sequence"/>
</dbReference>
<accession>A0AAV9JLI5</accession>
<proteinExistence type="predicted"/>
<keyword evidence="3" id="KW-1185">Reference proteome</keyword>
<organism evidence="2 3">
    <name type="scientific">Oleoguttula mirabilis</name>
    <dbReference type="NCBI Taxonomy" id="1507867"/>
    <lineage>
        <taxon>Eukaryota</taxon>
        <taxon>Fungi</taxon>
        <taxon>Dikarya</taxon>
        <taxon>Ascomycota</taxon>
        <taxon>Pezizomycotina</taxon>
        <taxon>Dothideomycetes</taxon>
        <taxon>Dothideomycetidae</taxon>
        <taxon>Mycosphaerellales</taxon>
        <taxon>Teratosphaeriaceae</taxon>
        <taxon>Oleoguttula</taxon>
    </lineage>
</organism>
<dbReference type="EMBL" id="JAVFHQ010000018">
    <property type="protein sequence ID" value="KAK4545749.1"/>
    <property type="molecule type" value="Genomic_DNA"/>
</dbReference>
<protein>
    <submittedName>
        <fullName evidence="2">Uncharacterized protein</fullName>
    </submittedName>
</protein>
<reference evidence="2 3" key="1">
    <citation type="submission" date="2021-11" db="EMBL/GenBank/DDBJ databases">
        <title>Black yeast isolated from Biological Soil Crust.</title>
        <authorList>
            <person name="Kurbessoian T."/>
        </authorList>
    </citation>
    <scope>NUCLEOTIDE SEQUENCE [LARGE SCALE GENOMIC DNA]</scope>
    <source>
        <strain evidence="2 3">CCFEE 5522</strain>
    </source>
</reference>
<evidence type="ECO:0000256" key="1">
    <source>
        <dbReference type="SAM" id="MobiDB-lite"/>
    </source>
</evidence>